<dbReference type="Pfam" id="PF00179">
    <property type="entry name" value="UQ_con"/>
    <property type="match status" value="1"/>
</dbReference>
<accession>A0A2A2LUU0</accession>
<dbReference type="EMBL" id="LIAE01006411">
    <property type="protein sequence ID" value="PAV89996.1"/>
    <property type="molecule type" value="Genomic_DNA"/>
</dbReference>
<dbReference type="Gene3D" id="3.10.110.10">
    <property type="entry name" value="Ubiquitin Conjugating Enzyme"/>
    <property type="match status" value="1"/>
</dbReference>
<dbReference type="SMART" id="SM00212">
    <property type="entry name" value="UBCc"/>
    <property type="match status" value="1"/>
</dbReference>
<reference evidence="2 3" key="1">
    <citation type="journal article" date="2017" name="Curr. Biol.">
        <title>Genome architecture and evolution of a unichromosomal asexual nematode.</title>
        <authorList>
            <person name="Fradin H."/>
            <person name="Zegar C."/>
            <person name="Gutwein M."/>
            <person name="Lucas J."/>
            <person name="Kovtun M."/>
            <person name="Corcoran D."/>
            <person name="Baugh L.R."/>
            <person name="Kiontke K."/>
            <person name="Gunsalus K."/>
            <person name="Fitch D.H."/>
            <person name="Piano F."/>
        </authorList>
    </citation>
    <scope>NUCLEOTIDE SEQUENCE [LARGE SCALE GENOMIC DNA]</scope>
    <source>
        <strain evidence="2">PF1309</strain>
    </source>
</reference>
<keyword evidence="3" id="KW-1185">Reference proteome</keyword>
<gene>
    <name evidence="2" type="ORF">WR25_06624</name>
</gene>
<evidence type="ECO:0000313" key="3">
    <source>
        <dbReference type="Proteomes" id="UP000218231"/>
    </source>
</evidence>
<dbReference type="CDD" id="cd23802">
    <property type="entry name" value="UBCc_UBE2Q"/>
    <property type="match status" value="1"/>
</dbReference>
<dbReference type="Proteomes" id="UP000218231">
    <property type="component" value="Unassembled WGS sequence"/>
</dbReference>
<evidence type="ECO:0000259" key="1">
    <source>
        <dbReference type="PROSITE" id="PS50127"/>
    </source>
</evidence>
<sequence length="137" mass="15466">MIRIIKFDEDSPLSSDLVTLKQQHNQDHILFHFIFNENFPHDPPFVRVVSPTINNGYVLSGGAICMEVLTKQGWSSAYSVESLILQIAATLVRGKARIQFDGKSSQQYSMAKAQLAYKNLVQIHQKSGWYTPPKNEG</sequence>
<dbReference type="InterPro" id="IPR016135">
    <property type="entry name" value="UBQ-conjugating_enzyme/RWD"/>
</dbReference>
<organism evidence="2 3">
    <name type="scientific">Diploscapter pachys</name>
    <dbReference type="NCBI Taxonomy" id="2018661"/>
    <lineage>
        <taxon>Eukaryota</taxon>
        <taxon>Metazoa</taxon>
        <taxon>Ecdysozoa</taxon>
        <taxon>Nematoda</taxon>
        <taxon>Chromadorea</taxon>
        <taxon>Rhabditida</taxon>
        <taxon>Rhabditina</taxon>
        <taxon>Rhabditomorpha</taxon>
        <taxon>Rhabditoidea</taxon>
        <taxon>Rhabditidae</taxon>
        <taxon>Diploscapter</taxon>
    </lineage>
</organism>
<feature type="domain" description="UBC core" evidence="1">
    <location>
        <begin position="1"/>
        <end position="130"/>
    </location>
</feature>
<evidence type="ECO:0000313" key="2">
    <source>
        <dbReference type="EMBL" id="PAV89996.1"/>
    </source>
</evidence>
<protein>
    <recommendedName>
        <fullName evidence="1">UBC core domain-containing protein</fullName>
    </recommendedName>
</protein>
<name>A0A2A2LUU0_9BILA</name>
<dbReference type="InterPro" id="IPR000608">
    <property type="entry name" value="UBC"/>
</dbReference>
<dbReference type="STRING" id="2018661.A0A2A2LUU0"/>
<dbReference type="SUPFAM" id="SSF54495">
    <property type="entry name" value="UBC-like"/>
    <property type="match status" value="1"/>
</dbReference>
<dbReference type="OrthoDB" id="109543at2759"/>
<comment type="caution">
    <text evidence="2">The sequence shown here is derived from an EMBL/GenBank/DDBJ whole genome shotgun (WGS) entry which is preliminary data.</text>
</comment>
<proteinExistence type="predicted"/>
<dbReference type="AlphaFoldDB" id="A0A2A2LUU0"/>
<dbReference type="PROSITE" id="PS50127">
    <property type="entry name" value="UBC_2"/>
    <property type="match status" value="1"/>
</dbReference>